<feature type="region of interest" description="Disordered" evidence="1">
    <location>
        <begin position="31"/>
        <end position="55"/>
    </location>
</feature>
<proteinExistence type="predicted"/>
<organism evidence="2 3">
    <name type="scientific">Wolfiporia cocos (strain MD-104)</name>
    <name type="common">Brown rot fungus</name>
    <dbReference type="NCBI Taxonomy" id="742152"/>
    <lineage>
        <taxon>Eukaryota</taxon>
        <taxon>Fungi</taxon>
        <taxon>Dikarya</taxon>
        <taxon>Basidiomycota</taxon>
        <taxon>Agaricomycotina</taxon>
        <taxon>Agaricomycetes</taxon>
        <taxon>Polyporales</taxon>
        <taxon>Phaeolaceae</taxon>
        <taxon>Wolfiporia</taxon>
    </lineage>
</organism>
<keyword evidence="3" id="KW-1185">Reference proteome</keyword>
<evidence type="ECO:0000313" key="2">
    <source>
        <dbReference type="EMBL" id="PCH40636.1"/>
    </source>
</evidence>
<reference evidence="2 3" key="1">
    <citation type="journal article" date="2012" name="Science">
        <title>The Paleozoic origin of enzymatic lignin decomposition reconstructed from 31 fungal genomes.</title>
        <authorList>
            <person name="Floudas D."/>
            <person name="Binder M."/>
            <person name="Riley R."/>
            <person name="Barry K."/>
            <person name="Blanchette R.A."/>
            <person name="Henrissat B."/>
            <person name="Martinez A.T."/>
            <person name="Otillar R."/>
            <person name="Spatafora J.W."/>
            <person name="Yadav J.S."/>
            <person name="Aerts A."/>
            <person name="Benoit I."/>
            <person name="Boyd A."/>
            <person name="Carlson A."/>
            <person name="Copeland A."/>
            <person name="Coutinho P.M."/>
            <person name="de Vries R.P."/>
            <person name="Ferreira P."/>
            <person name="Findley K."/>
            <person name="Foster B."/>
            <person name="Gaskell J."/>
            <person name="Glotzer D."/>
            <person name="Gorecki P."/>
            <person name="Heitman J."/>
            <person name="Hesse C."/>
            <person name="Hori C."/>
            <person name="Igarashi K."/>
            <person name="Jurgens J.A."/>
            <person name="Kallen N."/>
            <person name="Kersten P."/>
            <person name="Kohler A."/>
            <person name="Kuees U."/>
            <person name="Kumar T.K.A."/>
            <person name="Kuo A."/>
            <person name="LaButti K."/>
            <person name="Larrondo L.F."/>
            <person name="Lindquist E."/>
            <person name="Ling A."/>
            <person name="Lombard V."/>
            <person name="Lucas S."/>
            <person name="Lundell T."/>
            <person name="Martin R."/>
            <person name="McLaughlin D.J."/>
            <person name="Morgenstern I."/>
            <person name="Morin E."/>
            <person name="Murat C."/>
            <person name="Nagy L.G."/>
            <person name="Nolan M."/>
            <person name="Ohm R.A."/>
            <person name="Patyshakuliyeva A."/>
            <person name="Rokas A."/>
            <person name="Ruiz-Duenas F.J."/>
            <person name="Sabat G."/>
            <person name="Salamov A."/>
            <person name="Samejima M."/>
            <person name="Schmutz J."/>
            <person name="Slot J.C."/>
            <person name="St John F."/>
            <person name="Stenlid J."/>
            <person name="Sun H."/>
            <person name="Sun S."/>
            <person name="Syed K."/>
            <person name="Tsang A."/>
            <person name="Wiebenga A."/>
            <person name="Young D."/>
            <person name="Pisabarro A."/>
            <person name="Eastwood D.C."/>
            <person name="Martin F."/>
            <person name="Cullen D."/>
            <person name="Grigoriev I.V."/>
            <person name="Hibbett D.S."/>
        </authorList>
    </citation>
    <scope>NUCLEOTIDE SEQUENCE [LARGE SCALE GENOMIC DNA]</scope>
    <source>
        <strain evidence="2 3">MD-104</strain>
    </source>
</reference>
<dbReference type="Proteomes" id="UP000218811">
    <property type="component" value="Unassembled WGS sequence"/>
</dbReference>
<dbReference type="EMBL" id="KB468076">
    <property type="protein sequence ID" value="PCH40636.1"/>
    <property type="molecule type" value="Genomic_DNA"/>
</dbReference>
<accession>A0A2H3JEK3</accession>
<dbReference type="AlphaFoldDB" id="A0A2H3JEK3"/>
<protein>
    <submittedName>
        <fullName evidence="2">Uncharacterized protein</fullName>
    </submittedName>
</protein>
<gene>
    <name evidence="2" type="ORF">WOLCODRAFT_159313</name>
</gene>
<evidence type="ECO:0000256" key="1">
    <source>
        <dbReference type="SAM" id="MobiDB-lite"/>
    </source>
</evidence>
<feature type="compositionally biased region" description="Basic residues" evidence="1">
    <location>
        <begin position="37"/>
        <end position="49"/>
    </location>
</feature>
<evidence type="ECO:0000313" key="3">
    <source>
        <dbReference type="Proteomes" id="UP000218811"/>
    </source>
</evidence>
<sequence>MPNQITVAPKNAATGERETWEIPLIPMKALEPSGPVRKSRKGTALKPYRKPVPDPETIRRVNHEHALEDIRRKKLQKLMKQQEKLEKRLDAARLDEFIARAAAQRVEEERKAYALKQRLAPPTKTLLERVEELRMAPLWAEERGIPNPRDMHCMEKKWDWFREVEKKLIAAHPFLQRLWRATDFTTPAPIIQQFTMLTGDFDDLCAHIEDRV</sequence>
<name>A0A2H3JEK3_WOLCO</name>